<dbReference type="SUPFAM" id="SSF57701">
    <property type="entry name" value="Zn2/Cys6 DNA-binding domain"/>
    <property type="match status" value="1"/>
</dbReference>
<comment type="caution">
    <text evidence="3">The sequence shown here is derived from an EMBL/GenBank/DDBJ whole genome shotgun (WGS) entry which is preliminary data.</text>
</comment>
<dbReference type="AlphaFoldDB" id="A0A9P9EF82"/>
<keyword evidence="4" id="KW-1185">Reference proteome</keyword>
<name>A0A9P9EF82_9PLEO</name>
<dbReference type="PROSITE" id="PS00463">
    <property type="entry name" value="ZN2_CY6_FUNGAL_1"/>
    <property type="match status" value="1"/>
</dbReference>
<sequence length="456" mass="51652">MPTRSKNERTRAGCWTCRARRKKCDETRPHCKNCSNLLLRCEGYDVRVKWASQTTPSVIHDQTFQGKSEPSSKIRGNGRMVEPFLTRPHAAIGSPRRDILFEYLGRDYLDSLTAKDREILQDFFEWGVMTIISNIWTTPEKYLEVFAESKTLQAVCLTYQVTIDPRHAALVDQYYQRGIEQFRRELLKPARIENEGTIYAGLLLGSISMNRNMPWSIHLNGLASILEERGVFAHLDGGAKDFIYLLGVTDLPSHAFGRKTKHLHLWAKHCRSKSGIEQVTGLPCSLVDLLCLVMEPGIEEQLLQWQLESGTQEQQKIWDASRYAGVIMAENHCLSHSGIKQVFAESPDLQSPKLAFAVRQIINTLYELRAQVTKDFPRLSQALLFPLGAAGSQPWALSAADKALVNDCLSNLAVNELPLHPYYNVVSRALQELWENGNGRTINQVVKDLDIELALF</sequence>
<dbReference type="GO" id="GO:0000981">
    <property type="term" value="F:DNA-binding transcription factor activity, RNA polymerase II-specific"/>
    <property type="evidence" value="ECO:0007669"/>
    <property type="project" value="InterPro"/>
</dbReference>
<evidence type="ECO:0000259" key="2">
    <source>
        <dbReference type="PROSITE" id="PS50048"/>
    </source>
</evidence>
<dbReference type="PROSITE" id="PS50048">
    <property type="entry name" value="ZN2_CY6_FUNGAL_2"/>
    <property type="match status" value="1"/>
</dbReference>
<dbReference type="PANTHER" id="PTHR37534:SF44">
    <property type="entry name" value="ZN(II)2CYS6 TRANSCRIPTION FACTOR (EUROFUNG)"/>
    <property type="match status" value="1"/>
</dbReference>
<feature type="domain" description="Zn(2)-C6 fungal-type" evidence="2">
    <location>
        <begin position="13"/>
        <end position="41"/>
    </location>
</feature>
<dbReference type="EMBL" id="JAGMWT010000001">
    <property type="protein sequence ID" value="KAH7138384.1"/>
    <property type="molecule type" value="Genomic_DNA"/>
</dbReference>
<gene>
    <name evidence="3" type="ORF">B0J11DRAFT_587661</name>
</gene>
<dbReference type="Gene3D" id="4.10.240.10">
    <property type="entry name" value="Zn(2)-C6 fungal-type DNA-binding domain"/>
    <property type="match status" value="1"/>
</dbReference>
<dbReference type="Proteomes" id="UP000700596">
    <property type="component" value="Unassembled WGS sequence"/>
</dbReference>
<dbReference type="GO" id="GO:0000976">
    <property type="term" value="F:transcription cis-regulatory region binding"/>
    <property type="evidence" value="ECO:0007669"/>
    <property type="project" value="TreeGrafter"/>
</dbReference>
<dbReference type="CDD" id="cd00067">
    <property type="entry name" value="GAL4"/>
    <property type="match status" value="1"/>
</dbReference>
<keyword evidence="1" id="KW-0539">Nucleus</keyword>
<evidence type="ECO:0000256" key="1">
    <source>
        <dbReference type="ARBA" id="ARBA00023242"/>
    </source>
</evidence>
<dbReference type="GO" id="GO:0008270">
    <property type="term" value="F:zinc ion binding"/>
    <property type="evidence" value="ECO:0007669"/>
    <property type="project" value="InterPro"/>
</dbReference>
<dbReference type="PANTHER" id="PTHR37534">
    <property type="entry name" value="TRANSCRIPTIONAL ACTIVATOR PROTEIN UGA3"/>
    <property type="match status" value="1"/>
</dbReference>
<dbReference type="OrthoDB" id="5333823at2759"/>
<accession>A0A9P9EF82</accession>
<dbReference type="GO" id="GO:0045944">
    <property type="term" value="P:positive regulation of transcription by RNA polymerase II"/>
    <property type="evidence" value="ECO:0007669"/>
    <property type="project" value="TreeGrafter"/>
</dbReference>
<dbReference type="SMART" id="SM00066">
    <property type="entry name" value="GAL4"/>
    <property type="match status" value="1"/>
</dbReference>
<evidence type="ECO:0000313" key="3">
    <source>
        <dbReference type="EMBL" id="KAH7138384.1"/>
    </source>
</evidence>
<proteinExistence type="predicted"/>
<dbReference type="Pfam" id="PF00172">
    <property type="entry name" value="Zn_clus"/>
    <property type="match status" value="1"/>
</dbReference>
<organism evidence="3 4">
    <name type="scientific">Dendryphion nanum</name>
    <dbReference type="NCBI Taxonomy" id="256645"/>
    <lineage>
        <taxon>Eukaryota</taxon>
        <taxon>Fungi</taxon>
        <taxon>Dikarya</taxon>
        <taxon>Ascomycota</taxon>
        <taxon>Pezizomycotina</taxon>
        <taxon>Dothideomycetes</taxon>
        <taxon>Pleosporomycetidae</taxon>
        <taxon>Pleosporales</taxon>
        <taxon>Torulaceae</taxon>
        <taxon>Dendryphion</taxon>
    </lineage>
</organism>
<dbReference type="InterPro" id="IPR036864">
    <property type="entry name" value="Zn2-C6_fun-type_DNA-bd_sf"/>
</dbReference>
<reference evidence="3" key="1">
    <citation type="journal article" date="2021" name="Nat. Commun.">
        <title>Genetic determinants of endophytism in the Arabidopsis root mycobiome.</title>
        <authorList>
            <person name="Mesny F."/>
            <person name="Miyauchi S."/>
            <person name="Thiergart T."/>
            <person name="Pickel B."/>
            <person name="Atanasova L."/>
            <person name="Karlsson M."/>
            <person name="Huettel B."/>
            <person name="Barry K.W."/>
            <person name="Haridas S."/>
            <person name="Chen C."/>
            <person name="Bauer D."/>
            <person name="Andreopoulos W."/>
            <person name="Pangilinan J."/>
            <person name="LaButti K."/>
            <person name="Riley R."/>
            <person name="Lipzen A."/>
            <person name="Clum A."/>
            <person name="Drula E."/>
            <person name="Henrissat B."/>
            <person name="Kohler A."/>
            <person name="Grigoriev I.V."/>
            <person name="Martin F.M."/>
            <person name="Hacquard S."/>
        </authorList>
    </citation>
    <scope>NUCLEOTIDE SEQUENCE</scope>
    <source>
        <strain evidence="3">MPI-CAGE-CH-0243</strain>
    </source>
</reference>
<protein>
    <recommendedName>
        <fullName evidence="2">Zn(2)-C6 fungal-type domain-containing protein</fullName>
    </recommendedName>
</protein>
<dbReference type="GO" id="GO:0005634">
    <property type="term" value="C:nucleus"/>
    <property type="evidence" value="ECO:0007669"/>
    <property type="project" value="UniProtKB-SubCell"/>
</dbReference>
<dbReference type="InterPro" id="IPR001138">
    <property type="entry name" value="Zn2Cys6_DnaBD"/>
</dbReference>
<evidence type="ECO:0000313" key="4">
    <source>
        <dbReference type="Proteomes" id="UP000700596"/>
    </source>
</evidence>